<evidence type="ECO:0000256" key="3">
    <source>
        <dbReference type="ARBA" id="ARBA00022448"/>
    </source>
</evidence>
<comment type="caution">
    <text evidence="12">The sequence shown here is derived from an EMBL/GenBank/DDBJ whole genome shotgun (WGS) entry which is preliminary data.</text>
</comment>
<comment type="subcellular location">
    <subcellularLocation>
        <location evidence="1">Cell outer membrane</location>
        <topology evidence="1">Multi-pass membrane protein</topology>
    </subcellularLocation>
</comment>
<dbReference type="InterPro" id="IPR050298">
    <property type="entry name" value="Gram-neg_bact_OMP"/>
</dbReference>
<dbReference type="RefSeq" id="WP_081555646.1">
    <property type="nucleotide sequence ID" value="NZ_MUKV01000014.1"/>
</dbReference>
<keyword evidence="7" id="KW-0406">Ion transport</keyword>
<dbReference type="Pfam" id="PF13609">
    <property type="entry name" value="Porin_4"/>
    <property type="match status" value="1"/>
</dbReference>
<keyword evidence="3" id="KW-0813">Transport</keyword>
<dbReference type="AlphaFoldDB" id="A0A1W0CVK2"/>
<evidence type="ECO:0000259" key="11">
    <source>
        <dbReference type="Pfam" id="PF13609"/>
    </source>
</evidence>
<sequence>MPRLPLLPGLAASLFLPVACAEPFLMSRLYGLPQYNGMLKNGGVAMYGSMDLGINYQQAGGHRKWQVQSGGEWTSKIGIFGRELLGNGWKAEFNLEAGFNAGTGEPQLPGVAFNRESWLGLEVPGLGAVRLGRQLAAGLPLFVDVFGAVGTNSAYSWAGMGAVQTPGGLRFNGDLGAGSTQAEPRVGNAIKWISPRWRGFNIDVLHAAAERSDRPALSSRGMVLSHISGPRYLAASYNQTWQPLDRGGPDNVRNDFYGLGAVYDSGSLVLSSSFKLDLPRRRENGIARVYTLGAIVPSQRHVYRLSVVYRDTSGALNAQRQAMDSSALGLMLGYDYDLSKRSALYLRAGGIRNYGGSTLVLNGQPLPADPAGNPATGASPMGLSIGMFHNYF</sequence>
<dbReference type="CDD" id="cd00342">
    <property type="entry name" value="gram_neg_porins"/>
    <property type="match status" value="1"/>
</dbReference>
<keyword evidence="9" id="KW-0472">Membrane</keyword>
<keyword evidence="10" id="KW-0998">Cell outer membrane</keyword>
<evidence type="ECO:0000313" key="12">
    <source>
        <dbReference type="EMBL" id="OQS38804.1"/>
    </source>
</evidence>
<evidence type="ECO:0000256" key="9">
    <source>
        <dbReference type="ARBA" id="ARBA00023136"/>
    </source>
</evidence>
<dbReference type="PANTHER" id="PTHR34501">
    <property type="entry name" value="PROTEIN YDDL-RELATED"/>
    <property type="match status" value="1"/>
</dbReference>
<dbReference type="GO" id="GO:0046930">
    <property type="term" value="C:pore complex"/>
    <property type="evidence" value="ECO:0007669"/>
    <property type="project" value="UniProtKB-KW"/>
</dbReference>
<keyword evidence="5" id="KW-0812">Transmembrane</keyword>
<evidence type="ECO:0000256" key="1">
    <source>
        <dbReference type="ARBA" id="ARBA00004571"/>
    </source>
</evidence>
<organism evidence="12 13">
    <name type="scientific">Chromobacterium haemolyticum</name>
    <dbReference type="NCBI Taxonomy" id="394935"/>
    <lineage>
        <taxon>Bacteria</taxon>
        <taxon>Pseudomonadati</taxon>
        <taxon>Pseudomonadota</taxon>
        <taxon>Betaproteobacteria</taxon>
        <taxon>Neisseriales</taxon>
        <taxon>Chromobacteriaceae</taxon>
        <taxon>Chromobacterium</taxon>
    </lineage>
</organism>
<dbReference type="SUPFAM" id="SSF56935">
    <property type="entry name" value="Porins"/>
    <property type="match status" value="1"/>
</dbReference>
<comment type="subunit">
    <text evidence="2">Homotrimer.</text>
</comment>
<evidence type="ECO:0000313" key="13">
    <source>
        <dbReference type="Proteomes" id="UP000192721"/>
    </source>
</evidence>
<protein>
    <recommendedName>
        <fullName evidence="11">Porin domain-containing protein</fullName>
    </recommendedName>
</protein>
<dbReference type="GO" id="GO:0015288">
    <property type="term" value="F:porin activity"/>
    <property type="evidence" value="ECO:0007669"/>
    <property type="project" value="UniProtKB-KW"/>
</dbReference>
<evidence type="ECO:0000256" key="4">
    <source>
        <dbReference type="ARBA" id="ARBA00022452"/>
    </source>
</evidence>
<proteinExistence type="predicted"/>
<reference evidence="12 13" key="1">
    <citation type="submission" date="2017-02" db="EMBL/GenBank/DDBJ databases">
        <title>Chromobacterium haemolyticum H5244.</title>
        <authorList>
            <person name="Gulvik C.A."/>
        </authorList>
    </citation>
    <scope>NUCLEOTIDE SEQUENCE [LARGE SCALE GENOMIC DNA]</scope>
    <source>
        <strain evidence="12 13">H5244</strain>
    </source>
</reference>
<dbReference type="InterPro" id="IPR023614">
    <property type="entry name" value="Porin_dom_sf"/>
</dbReference>
<dbReference type="PANTHER" id="PTHR34501:SF9">
    <property type="entry name" value="MAJOR OUTER MEMBRANE PROTEIN P.IA"/>
    <property type="match status" value="1"/>
</dbReference>
<dbReference type="Gene3D" id="2.40.160.10">
    <property type="entry name" value="Porin"/>
    <property type="match status" value="1"/>
</dbReference>
<dbReference type="Proteomes" id="UP000192721">
    <property type="component" value="Unassembled WGS sequence"/>
</dbReference>
<name>A0A1W0CVK2_9NEIS</name>
<evidence type="ECO:0000256" key="7">
    <source>
        <dbReference type="ARBA" id="ARBA00023065"/>
    </source>
</evidence>
<keyword evidence="6" id="KW-0732">Signal</keyword>
<evidence type="ECO:0000256" key="2">
    <source>
        <dbReference type="ARBA" id="ARBA00011233"/>
    </source>
</evidence>
<accession>A0A1W0CVK2</accession>
<evidence type="ECO:0000256" key="10">
    <source>
        <dbReference type="ARBA" id="ARBA00023237"/>
    </source>
</evidence>
<keyword evidence="8" id="KW-0626">Porin</keyword>
<keyword evidence="4" id="KW-1134">Transmembrane beta strand</keyword>
<dbReference type="InterPro" id="IPR033900">
    <property type="entry name" value="Gram_neg_porin_domain"/>
</dbReference>
<feature type="domain" description="Porin" evidence="11">
    <location>
        <begin position="23"/>
        <end position="353"/>
    </location>
</feature>
<dbReference type="GO" id="GO:0009279">
    <property type="term" value="C:cell outer membrane"/>
    <property type="evidence" value="ECO:0007669"/>
    <property type="project" value="UniProtKB-SubCell"/>
</dbReference>
<evidence type="ECO:0000256" key="6">
    <source>
        <dbReference type="ARBA" id="ARBA00022729"/>
    </source>
</evidence>
<dbReference type="EMBL" id="MUKV01000014">
    <property type="protein sequence ID" value="OQS38804.1"/>
    <property type="molecule type" value="Genomic_DNA"/>
</dbReference>
<dbReference type="GO" id="GO:0006811">
    <property type="term" value="P:monoatomic ion transport"/>
    <property type="evidence" value="ECO:0007669"/>
    <property type="project" value="UniProtKB-KW"/>
</dbReference>
<evidence type="ECO:0000256" key="8">
    <source>
        <dbReference type="ARBA" id="ARBA00023114"/>
    </source>
</evidence>
<gene>
    <name evidence="12" type="ORF">B0T45_12140</name>
</gene>
<evidence type="ECO:0000256" key="5">
    <source>
        <dbReference type="ARBA" id="ARBA00022692"/>
    </source>
</evidence>